<dbReference type="Proteomes" id="UP000616769">
    <property type="component" value="Unassembled WGS sequence"/>
</dbReference>
<evidence type="ECO:0000256" key="9">
    <source>
        <dbReference type="ARBA" id="ARBA00023180"/>
    </source>
</evidence>
<dbReference type="VEuPathDB" id="VectorBase:SSCA010299"/>
<sequence>MDSLFKPIGFQSLLNLLLHYPQIDRYQAIHDPINYAQKRTMRRVCTSIGIVWILSAIISIPPLIGWNDWPEEFTEMTPCKLSEERYYVIYSSMGSFYIPLLIMALVYFKIFRATSRRLKDRAKASAIANISKGQGGGGGGGGGEYHN</sequence>
<evidence type="ECO:0000256" key="8">
    <source>
        <dbReference type="ARBA" id="ARBA00023170"/>
    </source>
</evidence>
<evidence type="ECO:0000256" key="6">
    <source>
        <dbReference type="ARBA" id="ARBA00023040"/>
    </source>
</evidence>
<dbReference type="InterPro" id="IPR000276">
    <property type="entry name" value="GPCR_Rhodpsn"/>
</dbReference>
<gene>
    <name evidence="12" type="ORF">QR98_0035380</name>
</gene>
<feature type="domain" description="G-protein coupled receptors family 1 profile" evidence="11">
    <location>
        <begin position="23"/>
        <end position="147"/>
    </location>
</feature>
<evidence type="ECO:0000313" key="12">
    <source>
        <dbReference type="EMBL" id="KPM05079.1"/>
    </source>
</evidence>
<keyword evidence="6" id="KW-0297">G-protein coupled receptor</keyword>
<reference evidence="12 13" key="1">
    <citation type="journal article" date="2015" name="Parasit. Vectors">
        <title>Draft genome of the scabies mite.</title>
        <authorList>
            <person name="Rider S.D.Jr."/>
            <person name="Morgan M.S."/>
            <person name="Arlian L.G."/>
        </authorList>
    </citation>
    <scope>NUCLEOTIDE SEQUENCE [LARGE SCALE GENOMIC DNA]</scope>
    <source>
        <strain evidence="12">Arlian Lab</strain>
    </source>
</reference>
<dbReference type="InterPro" id="IPR017452">
    <property type="entry name" value="GPCR_Rhodpsn_7TM"/>
</dbReference>
<dbReference type="OrthoDB" id="5955450at2759"/>
<dbReference type="SUPFAM" id="SSF81321">
    <property type="entry name" value="Family A G protein-coupled receptor-like"/>
    <property type="match status" value="1"/>
</dbReference>
<proteinExistence type="inferred from homology"/>
<dbReference type="Gene3D" id="1.20.1070.10">
    <property type="entry name" value="Rhodopsin 7-helix transmembrane proteins"/>
    <property type="match status" value="1"/>
</dbReference>
<organism evidence="12 13">
    <name type="scientific">Sarcoptes scabiei</name>
    <name type="common">Itch mite</name>
    <name type="synonym">Acarus scabiei</name>
    <dbReference type="NCBI Taxonomy" id="52283"/>
    <lineage>
        <taxon>Eukaryota</taxon>
        <taxon>Metazoa</taxon>
        <taxon>Ecdysozoa</taxon>
        <taxon>Arthropoda</taxon>
        <taxon>Chelicerata</taxon>
        <taxon>Arachnida</taxon>
        <taxon>Acari</taxon>
        <taxon>Acariformes</taxon>
        <taxon>Sarcoptiformes</taxon>
        <taxon>Astigmata</taxon>
        <taxon>Psoroptidia</taxon>
        <taxon>Sarcoptoidea</taxon>
        <taxon>Sarcoptidae</taxon>
        <taxon>Sarcoptinae</taxon>
        <taxon>Sarcoptes</taxon>
    </lineage>
</organism>
<evidence type="ECO:0000256" key="4">
    <source>
        <dbReference type="ARBA" id="ARBA00022692"/>
    </source>
</evidence>
<comment type="similarity">
    <text evidence="2">Belongs to the G-protein coupled receptor 1 family.</text>
</comment>
<evidence type="ECO:0000256" key="10">
    <source>
        <dbReference type="ARBA" id="ARBA00023224"/>
    </source>
</evidence>
<protein>
    <submittedName>
        <fullName evidence="12">G-protein coupled receptor-like protein 6</fullName>
    </submittedName>
</protein>
<keyword evidence="8 12" id="KW-0675">Receptor</keyword>
<keyword evidence="5" id="KW-1133">Transmembrane helix</keyword>
<keyword evidence="9" id="KW-0325">Glycoprotein</keyword>
<dbReference type="InterPro" id="IPR002002">
    <property type="entry name" value="Octopmn_rcpt"/>
</dbReference>
<dbReference type="PRINTS" id="PR00237">
    <property type="entry name" value="GPCRRHODOPSN"/>
</dbReference>
<keyword evidence="7" id="KW-0472">Membrane</keyword>
<evidence type="ECO:0000256" key="5">
    <source>
        <dbReference type="ARBA" id="ARBA00022989"/>
    </source>
</evidence>
<dbReference type="AlphaFoldDB" id="A0A132A2M3"/>
<dbReference type="GO" id="GO:0004989">
    <property type="term" value="F:octopamine receptor activity"/>
    <property type="evidence" value="ECO:0007669"/>
    <property type="project" value="InterPro"/>
</dbReference>
<keyword evidence="10" id="KW-0807">Transducer</keyword>
<evidence type="ECO:0000259" key="11">
    <source>
        <dbReference type="PROSITE" id="PS50262"/>
    </source>
</evidence>
<comment type="subcellular location">
    <subcellularLocation>
        <location evidence="1">Cell membrane</location>
        <topology evidence="1">Multi-pass membrane protein</topology>
    </subcellularLocation>
</comment>
<dbReference type="Pfam" id="PF00001">
    <property type="entry name" value="7tm_1"/>
    <property type="match status" value="1"/>
</dbReference>
<evidence type="ECO:0000256" key="7">
    <source>
        <dbReference type="ARBA" id="ARBA00023136"/>
    </source>
</evidence>
<keyword evidence="3" id="KW-1003">Cell membrane</keyword>
<accession>A0A132A2M3</accession>
<evidence type="ECO:0000256" key="1">
    <source>
        <dbReference type="ARBA" id="ARBA00004651"/>
    </source>
</evidence>
<dbReference type="EMBL" id="JXLN01010077">
    <property type="protein sequence ID" value="KPM05079.1"/>
    <property type="molecule type" value="Genomic_DNA"/>
</dbReference>
<comment type="caution">
    <text evidence="12">The sequence shown here is derived from an EMBL/GenBank/DDBJ whole genome shotgun (WGS) entry which is preliminary data.</text>
</comment>
<dbReference type="PROSITE" id="PS50262">
    <property type="entry name" value="G_PROTEIN_RECEP_F1_2"/>
    <property type="match status" value="1"/>
</dbReference>
<evidence type="ECO:0000313" key="13">
    <source>
        <dbReference type="Proteomes" id="UP000616769"/>
    </source>
</evidence>
<dbReference type="PANTHER" id="PTHR24248">
    <property type="entry name" value="ADRENERGIC RECEPTOR-RELATED G-PROTEIN COUPLED RECEPTOR"/>
    <property type="match status" value="1"/>
</dbReference>
<dbReference type="GO" id="GO:0005886">
    <property type="term" value="C:plasma membrane"/>
    <property type="evidence" value="ECO:0007669"/>
    <property type="project" value="UniProtKB-SubCell"/>
</dbReference>
<name>A0A132A2M3_SARSC</name>
<dbReference type="PANTHER" id="PTHR24248:SF174">
    <property type="entry name" value="TYRAMINE_OCTOPAMINE RECEPTOR"/>
    <property type="match status" value="1"/>
</dbReference>
<evidence type="ECO:0000256" key="2">
    <source>
        <dbReference type="ARBA" id="ARBA00010663"/>
    </source>
</evidence>
<keyword evidence="4" id="KW-0812">Transmembrane</keyword>
<evidence type="ECO:0000256" key="3">
    <source>
        <dbReference type="ARBA" id="ARBA00022475"/>
    </source>
</evidence>
<dbReference type="PRINTS" id="PR00664">
    <property type="entry name" value="OCTOPAMINER"/>
</dbReference>